<dbReference type="PROSITE" id="PS51450">
    <property type="entry name" value="LRR"/>
    <property type="match status" value="2"/>
</dbReference>
<keyword evidence="2" id="KW-0677">Repeat</keyword>
<dbReference type="Gene3D" id="3.40.50.10140">
    <property type="entry name" value="Toll/interleukin-1 receptor homology (TIR) domain"/>
    <property type="match status" value="1"/>
</dbReference>
<dbReference type="Pfam" id="PF00560">
    <property type="entry name" value="LRR_1"/>
    <property type="match status" value="1"/>
</dbReference>
<dbReference type="RefSeq" id="WP_259087279.1">
    <property type="nucleotide sequence ID" value="NZ_BAAAZC010000019.1"/>
</dbReference>
<evidence type="ECO:0000256" key="2">
    <source>
        <dbReference type="ARBA" id="ARBA00022737"/>
    </source>
</evidence>
<dbReference type="PROSITE" id="PS50104">
    <property type="entry name" value="TIR"/>
    <property type="match status" value="1"/>
</dbReference>
<sequence>MMTDISPFASKLDLSNQGLTEVPEAILRCKNLRKLNLSHNQIKILPPELSQLKRLQNLDLGNNQISTLYAGNFDLPQLEVLILRNNKLKKMPHQIGALDKLKVLNLSGNQLVELPNDITRLADLEELSLANNAFSTFPVQLLKFSKMKLLWLNNNPLSDLPVTELHSKMPDLKSIYCFSPLSNHDLDPNYKLLQAKKGNCLAQFNLLALKDKPKKKMESTTPSRIISGKKHLFISYCHADIEWLNKINTALQTMAYEGLELEIWDDTRLNAGDLWKKEIESAIAKADVAILLVSNSFLASKFIREQEVPPLLKKAEESGARILPVIVGLCRFTKSTLKDYQAINKPERPMNALSIHEQEKIIYDLTNEIDKVFE</sequence>
<dbReference type="InterPro" id="IPR001611">
    <property type="entry name" value="Leu-rich_rpt"/>
</dbReference>
<dbReference type="SUPFAM" id="SSF52058">
    <property type="entry name" value="L domain-like"/>
    <property type="match status" value="1"/>
</dbReference>
<feature type="domain" description="TIR" evidence="3">
    <location>
        <begin position="228"/>
        <end position="369"/>
    </location>
</feature>
<protein>
    <recommendedName>
        <fullName evidence="3">TIR domain-containing protein</fullName>
    </recommendedName>
</protein>
<evidence type="ECO:0000259" key="3">
    <source>
        <dbReference type="PROSITE" id="PS50104"/>
    </source>
</evidence>
<dbReference type="SUPFAM" id="SSF52200">
    <property type="entry name" value="Toll/Interleukin receptor TIR domain"/>
    <property type="match status" value="1"/>
</dbReference>
<dbReference type="PRINTS" id="PR00019">
    <property type="entry name" value="LEURICHRPT"/>
</dbReference>
<dbReference type="InterPro" id="IPR032675">
    <property type="entry name" value="LRR_dom_sf"/>
</dbReference>
<reference evidence="5" key="1">
    <citation type="journal article" date="2019" name="Int. J. Syst. Evol. Microbiol.">
        <title>The Global Catalogue of Microorganisms (GCM) 10K type strain sequencing project: providing services to taxonomists for standard genome sequencing and annotation.</title>
        <authorList>
            <consortium name="The Broad Institute Genomics Platform"/>
            <consortium name="The Broad Institute Genome Sequencing Center for Infectious Disease"/>
            <person name="Wu L."/>
            <person name="Ma J."/>
        </authorList>
    </citation>
    <scope>NUCLEOTIDE SEQUENCE [LARGE SCALE GENOMIC DNA]</scope>
    <source>
        <strain evidence="5">JCM 16601</strain>
    </source>
</reference>
<name>A0ABP7Q5E8_9SPHI</name>
<dbReference type="PANTHER" id="PTHR48051:SF1">
    <property type="entry name" value="RAS SUPPRESSOR PROTEIN 1"/>
    <property type="match status" value="1"/>
</dbReference>
<comment type="caution">
    <text evidence="4">The sequence shown here is derived from an EMBL/GenBank/DDBJ whole genome shotgun (WGS) entry which is preliminary data.</text>
</comment>
<dbReference type="InterPro" id="IPR000157">
    <property type="entry name" value="TIR_dom"/>
</dbReference>
<dbReference type="EMBL" id="BAAAZC010000019">
    <property type="protein sequence ID" value="GAA3976583.1"/>
    <property type="molecule type" value="Genomic_DNA"/>
</dbReference>
<dbReference type="Pfam" id="PF13855">
    <property type="entry name" value="LRR_8"/>
    <property type="match status" value="1"/>
</dbReference>
<dbReference type="InterPro" id="IPR003591">
    <property type="entry name" value="Leu-rich_rpt_typical-subtyp"/>
</dbReference>
<dbReference type="InterPro" id="IPR035897">
    <property type="entry name" value="Toll_tir_struct_dom_sf"/>
</dbReference>
<dbReference type="InterPro" id="IPR050216">
    <property type="entry name" value="LRR_domain-containing"/>
</dbReference>
<organism evidence="4 5">
    <name type="scientific">Mucilaginibacter dorajii</name>
    <dbReference type="NCBI Taxonomy" id="692994"/>
    <lineage>
        <taxon>Bacteria</taxon>
        <taxon>Pseudomonadati</taxon>
        <taxon>Bacteroidota</taxon>
        <taxon>Sphingobacteriia</taxon>
        <taxon>Sphingobacteriales</taxon>
        <taxon>Sphingobacteriaceae</taxon>
        <taxon>Mucilaginibacter</taxon>
    </lineage>
</organism>
<evidence type="ECO:0000313" key="5">
    <source>
        <dbReference type="Proteomes" id="UP001500742"/>
    </source>
</evidence>
<dbReference type="SMART" id="SM00369">
    <property type="entry name" value="LRR_TYP"/>
    <property type="match status" value="6"/>
</dbReference>
<keyword evidence="5" id="KW-1185">Reference proteome</keyword>
<dbReference type="Gene3D" id="3.80.10.10">
    <property type="entry name" value="Ribonuclease Inhibitor"/>
    <property type="match status" value="1"/>
</dbReference>
<proteinExistence type="predicted"/>
<gene>
    <name evidence="4" type="ORF">GCM10022210_29190</name>
</gene>
<evidence type="ECO:0000256" key="1">
    <source>
        <dbReference type="ARBA" id="ARBA00022614"/>
    </source>
</evidence>
<dbReference type="Pfam" id="PF13676">
    <property type="entry name" value="TIR_2"/>
    <property type="match status" value="1"/>
</dbReference>
<accession>A0ABP7Q5E8</accession>
<keyword evidence="1" id="KW-0433">Leucine-rich repeat</keyword>
<dbReference type="PANTHER" id="PTHR48051">
    <property type="match status" value="1"/>
</dbReference>
<evidence type="ECO:0000313" key="4">
    <source>
        <dbReference type="EMBL" id="GAA3976583.1"/>
    </source>
</evidence>
<dbReference type="Proteomes" id="UP001500742">
    <property type="component" value="Unassembled WGS sequence"/>
</dbReference>